<accession>A0A9J6B7M9</accession>
<evidence type="ECO:0000313" key="2">
    <source>
        <dbReference type="EMBL" id="KAG5632702.1"/>
    </source>
</evidence>
<feature type="region of interest" description="Disordered" evidence="1">
    <location>
        <begin position="72"/>
        <end position="126"/>
    </location>
</feature>
<proteinExistence type="predicted"/>
<keyword evidence="3" id="KW-1185">Reference proteome</keyword>
<protein>
    <submittedName>
        <fullName evidence="2">Uncharacterized protein</fullName>
    </submittedName>
</protein>
<dbReference type="EMBL" id="JACXVP010000001">
    <property type="protein sequence ID" value="KAG5632702.1"/>
    <property type="molecule type" value="Genomic_DNA"/>
</dbReference>
<feature type="compositionally biased region" description="Acidic residues" evidence="1">
    <location>
        <begin position="101"/>
        <end position="111"/>
    </location>
</feature>
<evidence type="ECO:0000256" key="1">
    <source>
        <dbReference type="SAM" id="MobiDB-lite"/>
    </source>
</evidence>
<dbReference type="Proteomes" id="UP000824120">
    <property type="component" value="Chromosome 1"/>
</dbReference>
<organism evidence="2 3">
    <name type="scientific">Solanum commersonii</name>
    <name type="common">Commerson's wild potato</name>
    <name type="synonym">Commerson's nightshade</name>
    <dbReference type="NCBI Taxonomy" id="4109"/>
    <lineage>
        <taxon>Eukaryota</taxon>
        <taxon>Viridiplantae</taxon>
        <taxon>Streptophyta</taxon>
        <taxon>Embryophyta</taxon>
        <taxon>Tracheophyta</taxon>
        <taxon>Spermatophyta</taxon>
        <taxon>Magnoliopsida</taxon>
        <taxon>eudicotyledons</taxon>
        <taxon>Gunneridae</taxon>
        <taxon>Pentapetalae</taxon>
        <taxon>asterids</taxon>
        <taxon>lamiids</taxon>
        <taxon>Solanales</taxon>
        <taxon>Solanaceae</taxon>
        <taxon>Solanoideae</taxon>
        <taxon>Solaneae</taxon>
        <taxon>Solanum</taxon>
    </lineage>
</organism>
<gene>
    <name evidence="2" type="ORF">H5410_004419</name>
</gene>
<dbReference type="AlphaFoldDB" id="A0A9J6B7M9"/>
<comment type="caution">
    <text evidence="2">The sequence shown here is derived from an EMBL/GenBank/DDBJ whole genome shotgun (WGS) entry which is preliminary data.</text>
</comment>
<dbReference type="OrthoDB" id="1324644at2759"/>
<name>A0A9J6B7M9_SOLCO</name>
<sequence length="126" mass="14114">MSLLLTNMIRCFRVKSKEERSKIVHLVRGRKIGDEVAENKGQEAREYTMRGHLHVAELIRVCRKGIPLNSGVRDGSAPTFLDPVWDDVPTDENKRRAMSDSESDSKEEEGDLLALEGTGGDADMDE</sequence>
<reference evidence="2 3" key="1">
    <citation type="submission" date="2020-09" db="EMBL/GenBank/DDBJ databases">
        <title>De no assembly of potato wild relative species, Solanum commersonii.</title>
        <authorList>
            <person name="Cho K."/>
        </authorList>
    </citation>
    <scope>NUCLEOTIDE SEQUENCE [LARGE SCALE GENOMIC DNA]</scope>
    <source>
        <strain evidence="2">LZ3.2</strain>
        <tissue evidence="2">Leaf</tissue>
    </source>
</reference>
<evidence type="ECO:0000313" key="3">
    <source>
        <dbReference type="Proteomes" id="UP000824120"/>
    </source>
</evidence>